<keyword evidence="9 12" id="KW-0456">Lyase</keyword>
<evidence type="ECO:0000256" key="6">
    <source>
        <dbReference type="ARBA" id="ARBA00022605"/>
    </source>
</evidence>
<evidence type="ECO:0000256" key="15">
    <source>
        <dbReference type="PIRSR" id="PIRSR001365-2"/>
    </source>
</evidence>
<feature type="binding site" evidence="12 15">
    <location>
        <position position="206"/>
    </location>
    <ligand>
        <name>pyruvate</name>
        <dbReference type="ChEBI" id="CHEBI:15361"/>
    </ligand>
</feature>
<comment type="function">
    <text evidence="1 12">Catalyzes the condensation of (S)-aspartate-beta-semialdehyde [(S)-ASA] and pyruvate to 4-hydroxy-tetrahydrodipicolinate (HTPA).</text>
</comment>
<dbReference type="SUPFAM" id="SSF51569">
    <property type="entry name" value="Aldolase"/>
    <property type="match status" value="1"/>
</dbReference>
<dbReference type="EC" id="4.3.3.7" evidence="4 12"/>
<evidence type="ECO:0000256" key="14">
    <source>
        <dbReference type="PIRSR" id="PIRSR001365-1"/>
    </source>
</evidence>
<dbReference type="GO" id="GO:0005829">
    <property type="term" value="C:cytosol"/>
    <property type="evidence" value="ECO:0007669"/>
    <property type="project" value="TreeGrafter"/>
</dbReference>
<dbReference type="GO" id="GO:0009089">
    <property type="term" value="P:lysine biosynthetic process via diaminopimelate"/>
    <property type="evidence" value="ECO:0007669"/>
    <property type="project" value="UniProtKB-UniRule"/>
</dbReference>
<comment type="pathway">
    <text evidence="2 12">Amino-acid biosynthesis; L-lysine biosynthesis via DAP pathway; (S)-tetrahydrodipicolinate from L-aspartate: step 3/4.</text>
</comment>
<comment type="subcellular location">
    <subcellularLocation>
        <location evidence="12">Cytoplasm</location>
    </subcellularLocation>
</comment>
<dbReference type="AlphaFoldDB" id="A0A9X2FJG9"/>
<evidence type="ECO:0000313" key="16">
    <source>
        <dbReference type="EMBL" id="MCP0886449.1"/>
    </source>
</evidence>
<dbReference type="InterPro" id="IPR020625">
    <property type="entry name" value="Schiff_base-form_aldolases_AS"/>
</dbReference>
<evidence type="ECO:0000256" key="8">
    <source>
        <dbReference type="ARBA" id="ARBA00023154"/>
    </source>
</evidence>
<evidence type="ECO:0000313" key="17">
    <source>
        <dbReference type="Proteomes" id="UP001139006"/>
    </source>
</evidence>
<dbReference type="PROSITE" id="PS00666">
    <property type="entry name" value="DHDPS_2"/>
    <property type="match status" value="1"/>
</dbReference>
<dbReference type="InterPro" id="IPR005263">
    <property type="entry name" value="DapA"/>
</dbReference>
<keyword evidence="6 12" id="KW-0028">Amino-acid biosynthesis</keyword>
<evidence type="ECO:0000256" key="2">
    <source>
        <dbReference type="ARBA" id="ARBA00005120"/>
    </source>
</evidence>
<evidence type="ECO:0000256" key="10">
    <source>
        <dbReference type="ARBA" id="ARBA00023270"/>
    </source>
</evidence>
<evidence type="ECO:0000256" key="13">
    <source>
        <dbReference type="PIRNR" id="PIRNR001365"/>
    </source>
</evidence>
<dbReference type="NCBIfam" id="TIGR00674">
    <property type="entry name" value="dapA"/>
    <property type="match status" value="1"/>
</dbReference>
<dbReference type="InterPro" id="IPR002220">
    <property type="entry name" value="DapA-like"/>
</dbReference>
<evidence type="ECO:0000256" key="9">
    <source>
        <dbReference type="ARBA" id="ARBA00023239"/>
    </source>
</evidence>
<keyword evidence="10 12" id="KW-0704">Schiff base</keyword>
<evidence type="ECO:0000256" key="4">
    <source>
        <dbReference type="ARBA" id="ARBA00012086"/>
    </source>
</evidence>
<feature type="active site" description="Proton donor/acceptor" evidence="12 14">
    <location>
        <position position="137"/>
    </location>
</feature>
<dbReference type="GO" id="GO:0019877">
    <property type="term" value="P:diaminopimelate biosynthetic process"/>
    <property type="evidence" value="ECO:0007669"/>
    <property type="project" value="UniProtKB-UniRule"/>
</dbReference>
<accession>A0A9X2FJG9</accession>
<keyword evidence="5 12" id="KW-0963">Cytoplasm</keyword>
<dbReference type="GO" id="GO:0008840">
    <property type="term" value="F:4-hydroxy-tetrahydrodipicolinate synthase activity"/>
    <property type="evidence" value="ECO:0007669"/>
    <property type="project" value="UniProtKB-UniRule"/>
</dbReference>
<keyword evidence="8 12" id="KW-0457">Lysine biosynthesis</keyword>
<evidence type="ECO:0000256" key="7">
    <source>
        <dbReference type="ARBA" id="ARBA00022915"/>
    </source>
</evidence>
<dbReference type="PIRSF" id="PIRSF001365">
    <property type="entry name" value="DHDPS"/>
    <property type="match status" value="1"/>
</dbReference>
<gene>
    <name evidence="12 16" type="primary">dapA</name>
    <name evidence="16" type="ORF">LB941_03745</name>
</gene>
<protein>
    <recommendedName>
        <fullName evidence="4 12">4-hydroxy-tetrahydrodipicolinate synthase</fullName>
        <shortName evidence="12">HTPA synthase</shortName>
        <ecNumber evidence="4 12">4.3.3.7</ecNumber>
    </recommendedName>
</protein>
<evidence type="ECO:0000256" key="1">
    <source>
        <dbReference type="ARBA" id="ARBA00003294"/>
    </source>
</evidence>
<feature type="active site" description="Schiff-base intermediate with substrate" evidence="12 14">
    <location>
        <position position="165"/>
    </location>
</feature>
<keyword evidence="7 12" id="KW-0220">Diaminopimelate biosynthesis</keyword>
<evidence type="ECO:0000256" key="11">
    <source>
        <dbReference type="ARBA" id="ARBA00047836"/>
    </source>
</evidence>
<feature type="site" description="Part of a proton relay during catalysis" evidence="12">
    <location>
        <position position="111"/>
    </location>
</feature>
<dbReference type="Pfam" id="PF00701">
    <property type="entry name" value="DHDPS"/>
    <property type="match status" value="1"/>
</dbReference>
<dbReference type="PANTHER" id="PTHR12128">
    <property type="entry name" value="DIHYDRODIPICOLINATE SYNTHASE"/>
    <property type="match status" value="1"/>
</dbReference>
<dbReference type="PRINTS" id="PR00146">
    <property type="entry name" value="DHPICSNTHASE"/>
</dbReference>
<dbReference type="HAMAP" id="MF_00418">
    <property type="entry name" value="DapA"/>
    <property type="match status" value="1"/>
</dbReference>
<evidence type="ECO:0000256" key="12">
    <source>
        <dbReference type="HAMAP-Rule" id="MF_00418"/>
    </source>
</evidence>
<name>A0A9X2FJG9_9LACO</name>
<dbReference type="CDD" id="cd00950">
    <property type="entry name" value="DHDPS"/>
    <property type="match status" value="1"/>
</dbReference>
<dbReference type="EMBL" id="JAIULA010000005">
    <property type="protein sequence ID" value="MCP0886449.1"/>
    <property type="molecule type" value="Genomic_DNA"/>
</dbReference>
<comment type="subunit">
    <text evidence="12">Homotetramer; dimer of dimers.</text>
</comment>
<dbReference type="Gene3D" id="3.20.20.70">
    <property type="entry name" value="Aldolase class I"/>
    <property type="match status" value="1"/>
</dbReference>
<dbReference type="RefSeq" id="WP_253359584.1">
    <property type="nucleotide sequence ID" value="NZ_JAIULA010000005.1"/>
</dbReference>
<comment type="caution">
    <text evidence="12">Was originally thought to be a dihydrodipicolinate synthase (DHDPS), catalyzing the condensation of (S)-aspartate-beta-semialdehyde [(S)-ASA] and pyruvate to dihydrodipicolinate (DHDP). However, it was shown in E.coli that the product of the enzymatic reaction is not dihydrodipicolinate but in fact (4S)-4-hydroxy-2,3,4,5-tetrahydro-(2S)-dipicolinic acid (HTPA), and that the consecutive dehydration reaction leading to DHDP is not spontaneous but catalyzed by DapB.</text>
</comment>
<feature type="site" description="Part of a proton relay during catalysis" evidence="12">
    <location>
        <position position="47"/>
    </location>
</feature>
<dbReference type="InterPro" id="IPR020624">
    <property type="entry name" value="Schiff_base-form_aldolases_CS"/>
</dbReference>
<evidence type="ECO:0000256" key="5">
    <source>
        <dbReference type="ARBA" id="ARBA00022490"/>
    </source>
</evidence>
<dbReference type="Proteomes" id="UP001139006">
    <property type="component" value="Unassembled WGS sequence"/>
</dbReference>
<dbReference type="PROSITE" id="PS00665">
    <property type="entry name" value="DHDPS_1"/>
    <property type="match status" value="1"/>
</dbReference>
<dbReference type="InterPro" id="IPR013785">
    <property type="entry name" value="Aldolase_TIM"/>
</dbReference>
<comment type="similarity">
    <text evidence="3 12 13">Belongs to the DapA family.</text>
</comment>
<organism evidence="16 17">
    <name type="scientific">Ligilactobacillus ubinensis</name>
    <dbReference type="NCBI Taxonomy" id="2876789"/>
    <lineage>
        <taxon>Bacteria</taxon>
        <taxon>Bacillati</taxon>
        <taxon>Bacillota</taxon>
        <taxon>Bacilli</taxon>
        <taxon>Lactobacillales</taxon>
        <taxon>Lactobacillaceae</taxon>
        <taxon>Ligilactobacillus</taxon>
    </lineage>
</organism>
<dbReference type="PANTHER" id="PTHR12128:SF66">
    <property type="entry name" value="4-HYDROXY-2-OXOGLUTARATE ALDOLASE, MITOCHONDRIAL"/>
    <property type="match status" value="1"/>
</dbReference>
<comment type="catalytic activity">
    <reaction evidence="11 12">
        <text>L-aspartate 4-semialdehyde + pyruvate = (2S,4S)-4-hydroxy-2,3,4,5-tetrahydrodipicolinate + H2O + H(+)</text>
        <dbReference type="Rhea" id="RHEA:34171"/>
        <dbReference type="ChEBI" id="CHEBI:15361"/>
        <dbReference type="ChEBI" id="CHEBI:15377"/>
        <dbReference type="ChEBI" id="CHEBI:15378"/>
        <dbReference type="ChEBI" id="CHEBI:67139"/>
        <dbReference type="ChEBI" id="CHEBI:537519"/>
        <dbReference type="EC" id="4.3.3.7"/>
    </reaction>
</comment>
<dbReference type="SMART" id="SM01130">
    <property type="entry name" value="DHDPS"/>
    <property type="match status" value="1"/>
</dbReference>
<feature type="binding site" evidence="12 15">
    <location>
        <position position="48"/>
    </location>
    <ligand>
        <name>pyruvate</name>
        <dbReference type="ChEBI" id="CHEBI:15361"/>
    </ligand>
</feature>
<keyword evidence="17" id="KW-1185">Reference proteome</keyword>
<comment type="caution">
    <text evidence="16">The sequence shown here is derived from an EMBL/GenBank/DDBJ whole genome shotgun (WGS) entry which is preliminary data.</text>
</comment>
<sequence>MDFSKAEILTAMVTPFDDEGNLSFERLENLIEHLLATGTQGILVNGTTGEGPTLTHAEKLSLVKEAVKIINGRVPVMVGTGSNNTAETIKFTREVSEIAGVDAALVVVPYYNKPDQRGMIAHFEAVADAVDLPLFIYNIPGRTGVVMEVATVAKLAQNKNIVGIKDCTGNVGLANLVNQTPADFLVYSGEDADAFAAKTIGAQGVISVASHIYGEKIAEMYQDIDAGNLTAAATIMRKLTPKIAAMFMYPSPTPIKAILNNRNICVGPSRLPLVPLDKEQQKEVLDKVNL</sequence>
<reference evidence="16 17" key="1">
    <citation type="journal article" date="2023" name="Int. J. Syst. Evol. Microbiol.">
        <title>Ligilactobacillus ubinensis sp. nov., a novel species isolated from the wild ferment of a durian fruit (Durio zibethinus).</title>
        <authorList>
            <person name="Heng Y.C."/>
            <person name="Menon N."/>
            <person name="Chen B."/>
            <person name="Loo B.Z.L."/>
            <person name="Wong G.W.J."/>
            <person name="Lim A.C.H."/>
            <person name="Silvaraju S."/>
            <person name="Kittelmann S."/>
        </authorList>
    </citation>
    <scope>NUCLEOTIDE SEQUENCE [LARGE SCALE GENOMIC DNA]</scope>
    <source>
        <strain evidence="16 17">WILCCON 0076</strain>
    </source>
</reference>
<proteinExistence type="inferred from homology"/>
<evidence type="ECO:0000256" key="3">
    <source>
        <dbReference type="ARBA" id="ARBA00007592"/>
    </source>
</evidence>